<dbReference type="InterPro" id="IPR027961">
    <property type="entry name" value="DUF4442"/>
</dbReference>
<organism evidence="2 3">
    <name type="scientific">Spirosoma soli</name>
    <dbReference type="NCBI Taxonomy" id="1770529"/>
    <lineage>
        <taxon>Bacteria</taxon>
        <taxon>Pseudomonadati</taxon>
        <taxon>Bacteroidota</taxon>
        <taxon>Cytophagia</taxon>
        <taxon>Cytophagales</taxon>
        <taxon>Cytophagaceae</taxon>
        <taxon>Spirosoma</taxon>
    </lineage>
</organism>
<protein>
    <submittedName>
        <fullName evidence="2">DUF4442 domain-containing protein</fullName>
    </submittedName>
</protein>
<comment type="caution">
    <text evidence="2">The sequence shown here is derived from an EMBL/GenBank/DDBJ whole genome shotgun (WGS) entry which is preliminary data.</text>
</comment>
<reference evidence="3" key="1">
    <citation type="journal article" date="2019" name="Int. J. Syst. Evol. Microbiol.">
        <title>The Global Catalogue of Microorganisms (GCM) 10K type strain sequencing project: providing services to taxonomists for standard genome sequencing and annotation.</title>
        <authorList>
            <consortium name="The Broad Institute Genomics Platform"/>
            <consortium name="The Broad Institute Genome Sequencing Center for Infectious Disease"/>
            <person name="Wu L."/>
            <person name="Ma J."/>
        </authorList>
    </citation>
    <scope>NUCLEOTIDE SEQUENCE [LARGE SCALE GENOMIC DNA]</scope>
    <source>
        <strain evidence="3">KCTC 42805</strain>
    </source>
</reference>
<keyword evidence="3" id="KW-1185">Reference proteome</keyword>
<dbReference type="Gene3D" id="3.10.129.10">
    <property type="entry name" value="Hotdog Thioesterase"/>
    <property type="match status" value="1"/>
</dbReference>
<dbReference type="InterPro" id="IPR029069">
    <property type="entry name" value="HotDog_dom_sf"/>
</dbReference>
<dbReference type="SUPFAM" id="SSF54637">
    <property type="entry name" value="Thioesterase/thiol ester dehydrase-isomerase"/>
    <property type="match status" value="1"/>
</dbReference>
<keyword evidence="1" id="KW-1133">Transmembrane helix</keyword>
<dbReference type="Proteomes" id="UP001597469">
    <property type="component" value="Unassembled WGS sequence"/>
</dbReference>
<dbReference type="Pfam" id="PF14539">
    <property type="entry name" value="DUF4442"/>
    <property type="match status" value="1"/>
</dbReference>
<evidence type="ECO:0000313" key="3">
    <source>
        <dbReference type="Proteomes" id="UP001597469"/>
    </source>
</evidence>
<dbReference type="RefSeq" id="WP_381519549.1">
    <property type="nucleotide sequence ID" value="NZ_JBHULN010000002.1"/>
</dbReference>
<gene>
    <name evidence="2" type="ORF">ACFSUS_04290</name>
</gene>
<keyword evidence="1" id="KW-0472">Membrane</keyword>
<evidence type="ECO:0000313" key="2">
    <source>
        <dbReference type="EMBL" id="MFD2569839.1"/>
    </source>
</evidence>
<accession>A0ABW5LZX8</accession>
<keyword evidence="1" id="KW-0812">Transmembrane</keyword>
<name>A0ABW5LZX8_9BACT</name>
<proteinExistence type="predicted"/>
<feature type="transmembrane region" description="Helical" evidence="1">
    <location>
        <begin position="59"/>
        <end position="81"/>
    </location>
</feature>
<sequence length="176" mass="21041">MKPQFLQTNRTESFATWRFRTFMNWYPMFFGTGGKILFWSGDSREVHLRLRRSIWTYNYVGTIFGGSLFAAADPFYMLMLLRILGKQYVVWDKAGSIRFRKPARQTLYIRYELTDDTLDEIRRDVASNGQTEHTFTLQWVDKDGVVYAEIERLCYIADKKHYEQRKGDKQQSKFPR</sequence>
<evidence type="ECO:0000256" key="1">
    <source>
        <dbReference type="SAM" id="Phobius"/>
    </source>
</evidence>
<dbReference type="EMBL" id="JBHULN010000002">
    <property type="protein sequence ID" value="MFD2569839.1"/>
    <property type="molecule type" value="Genomic_DNA"/>
</dbReference>